<sequence length="340" mass="36385">MVGKKISILVSGLLLVSVLGGCGNTKASKGKEEAKENIIKIGITQIVEHPALDSAREGFIQALKENNYEEGKNVKIDFQNAQGDMPTTQTIADKFVNDKVDLILAISTPSAQAAYNATLKAKCNIPIAITAVTDPVEAGLVNSLENSGTNVTGTSDAAPIDAQFKIINKLVPTAKKIGIIYNTSEVNSEIQVEEAEKFASDFNFKIITQGITSENEIPQALESILSKVDVMYTLKDNMIASAMPIITKECFKKNIPVIGAESAHVKAGALATEGISYHQLGYETGLKAVKILKGTKPSEIPVETQKETSVVINEDAAKKLKIQILEELVLKAEMVTGGVE</sequence>
<dbReference type="InterPro" id="IPR028082">
    <property type="entry name" value="Peripla_BP_I"/>
</dbReference>
<dbReference type="CDD" id="cd06325">
    <property type="entry name" value="PBP1_ABC_unchar_transporter"/>
    <property type="match status" value="1"/>
</dbReference>
<reference evidence="1" key="1">
    <citation type="submission" date="2022-12" db="EMBL/GenBank/DDBJ databases">
        <authorList>
            <person name="Wang J."/>
        </authorList>
    </citation>
    <scope>NUCLEOTIDE SEQUENCE</scope>
    <source>
        <strain evidence="1">HY-45-18</strain>
    </source>
</reference>
<evidence type="ECO:0000313" key="2">
    <source>
        <dbReference type="Proteomes" id="UP001078443"/>
    </source>
</evidence>
<dbReference type="Gene3D" id="3.40.50.2300">
    <property type="match status" value="2"/>
</dbReference>
<dbReference type="Pfam" id="PF04392">
    <property type="entry name" value="ABC_sub_bind"/>
    <property type="match status" value="1"/>
</dbReference>
<organism evidence="1 2">
    <name type="scientific">Clostridium aestuarii</name>
    <dbReference type="NCBI Taxonomy" id="338193"/>
    <lineage>
        <taxon>Bacteria</taxon>
        <taxon>Bacillati</taxon>
        <taxon>Bacillota</taxon>
        <taxon>Clostridia</taxon>
        <taxon>Eubacteriales</taxon>
        <taxon>Clostridiaceae</taxon>
        <taxon>Clostridium</taxon>
    </lineage>
</organism>
<dbReference type="PANTHER" id="PTHR35271">
    <property type="entry name" value="ABC TRANSPORTER, SUBSTRATE-BINDING LIPOPROTEIN-RELATED"/>
    <property type="match status" value="1"/>
</dbReference>
<protein>
    <submittedName>
        <fullName evidence="1">ABC transporter substrate-binding protein</fullName>
    </submittedName>
</protein>
<accession>A0ABT4D1N3</accession>
<dbReference type="RefSeq" id="WP_268041477.1">
    <property type="nucleotide sequence ID" value="NZ_JAPQER010000005.1"/>
</dbReference>
<dbReference type="EMBL" id="JAPQER010000005">
    <property type="protein sequence ID" value="MCY6485161.1"/>
    <property type="molecule type" value="Genomic_DNA"/>
</dbReference>
<evidence type="ECO:0000313" key="1">
    <source>
        <dbReference type="EMBL" id="MCY6485161.1"/>
    </source>
</evidence>
<keyword evidence="2" id="KW-1185">Reference proteome</keyword>
<dbReference type="SUPFAM" id="SSF53822">
    <property type="entry name" value="Periplasmic binding protein-like I"/>
    <property type="match status" value="1"/>
</dbReference>
<dbReference type="PROSITE" id="PS51257">
    <property type="entry name" value="PROKAR_LIPOPROTEIN"/>
    <property type="match status" value="1"/>
</dbReference>
<gene>
    <name evidence="1" type="ORF">OW763_12510</name>
</gene>
<dbReference type="Proteomes" id="UP001078443">
    <property type="component" value="Unassembled WGS sequence"/>
</dbReference>
<name>A0ABT4D1N3_9CLOT</name>
<proteinExistence type="predicted"/>
<dbReference type="InterPro" id="IPR007487">
    <property type="entry name" value="ABC_transpt-TYRBP-like"/>
</dbReference>
<comment type="caution">
    <text evidence="1">The sequence shown here is derived from an EMBL/GenBank/DDBJ whole genome shotgun (WGS) entry which is preliminary data.</text>
</comment>
<dbReference type="PANTHER" id="PTHR35271:SF1">
    <property type="entry name" value="ABC TRANSPORTER, SUBSTRATE-BINDING LIPOPROTEIN"/>
    <property type="match status" value="1"/>
</dbReference>